<dbReference type="RefSeq" id="WP_123662568.1">
    <property type="nucleotide sequence ID" value="NZ_RJKE01000001.1"/>
</dbReference>
<comment type="caution">
    <text evidence="3">The sequence shown here is derived from an EMBL/GenBank/DDBJ whole genome shotgun (WGS) entry which is preliminary data.</text>
</comment>
<accession>A0A3N1CQ36</accession>
<feature type="domain" description="M23ase beta-sheet core" evidence="2">
    <location>
        <begin position="46"/>
        <end position="144"/>
    </location>
</feature>
<dbReference type="InterPro" id="IPR011055">
    <property type="entry name" value="Dup_hybrid_motif"/>
</dbReference>
<evidence type="ECO:0000313" key="3">
    <source>
        <dbReference type="EMBL" id="ROO83412.1"/>
    </source>
</evidence>
<feature type="chain" id="PRO_5017943564" evidence="1">
    <location>
        <begin position="23"/>
        <end position="160"/>
    </location>
</feature>
<evidence type="ECO:0000259" key="2">
    <source>
        <dbReference type="Pfam" id="PF01551"/>
    </source>
</evidence>
<dbReference type="InterPro" id="IPR016047">
    <property type="entry name" value="M23ase_b-sheet_dom"/>
</dbReference>
<sequence length="160" mass="16096">MITPSAVLVAVLSAAPPLPSPAGWPLEPPFSVVRGFDPPARDWLAGHRGVDLLAGAPGGAPGGAVLAGAEGIVTFAGPVFTRGVVTISHGAYRTTYEPVLPLVRPGARVVAGQRIGTLAAGPSHCAPATCLHWGLRHGAAYLDPLGLPAPPPIILLPLGP</sequence>
<evidence type="ECO:0000256" key="1">
    <source>
        <dbReference type="SAM" id="SignalP"/>
    </source>
</evidence>
<dbReference type="SUPFAM" id="SSF51261">
    <property type="entry name" value="Duplicated hybrid motif"/>
    <property type="match status" value="1"/>
</dbReference>
<dbReference type="EMBL" id="RJKE01000001">
    <property type="protein sequence ID" value="ROO83412.1"/>
    <property type="molecule type" value="Genomic_DNA"/>
</dbReference>
<dbReference type="AlphaFoldDB" id="A0A3N1CQ36"/>
<reference evidence="3 4" key="1">
    <citation type="submission" date="2018-11" db="EMBL/GenBank/DDBJ databases">
        <title>Sequencing the genomes of 1000 actinobacteria strains.</title>
        <authorList>
            <person name="Klenk H.-P."/>
        </authorList>
    </citation>
    <scope>NUCLEOTIDE SEQUENCE [LARGE SCALE GENOMIC DNA]</scope>
    <source>
        <strain evidence="3 4">DSM 44254</strain>
    </source>
</reference>
<protein>
    <submittedName>
        <fullName evidence="3">Peptidase M23-like protein</fullName>
    </submittedName>
</protein>
<dbReference type="Proteomes" id="UP000272400">
    <property type="component" value="Unassembled WGS sequence"/>
</dbReference>
<dbReference type="OrthoDB" id="5245088at2"/>
<feature type="signal peptide" evidence="1">
    <location>
        <begin position="1"/>
        <end position="22"/>
    </location>
</feature>
<keyword evidence="1" id="KW-0732">Signal</keyword>
<evidence type="ECO:0000313" key="4">
    <source>
        <dbReference type="Proteomes" id="UP000272400"/>
    </source>
</evidence>
<dbReference type="CDD" id="cd12797">
    <property type="entry name" value="M23_peptidase"/>
    <property type="match status" value="1"/>
</dbReference>
<organism evidence="3 4">
    <name type="scientific">Actinocorallia herbida</name>
    <dbReference type="NCBI Taxonomy" id="58109"/>
    <lineage>
        <taxon>Bacteria</taxon>
        <taxon>Bacillati</taxon>
        <taxon>Actinomycetota</taxon>
        <taxon>Actinomycetes</taxon>
        <taxon>Streptosporangiales</taxon>
        <taxon>Thermomonosporaceae</taxon>
        <taxon>Actinocorallia</taxon>
    </lineage>
</organism>
<dbReference type="Pfam" id="PF01551">
    <property type="entry name" value="Peptidase_M23"/>
    <property type="match status" value="1"/>
</dbReference>
<proteinExistence type="predicted"/>
<dbReference type="Gene3D" id="2.70.70.10">
    <property type="entry name" value="Glucose Permease (Domain IIA)"/>
    <property type="match status" value="1"/>
</dbReference>
<gene>
    <name evidence="3" type="ORF">EDD29_0915</name>
</gene>
<keyword evidence="4" id="KW-1185">Reference proteome</keyword>
<name>A0A3N1CQ36_9ACTN</name>